<dbReference type="Pfam" id="PF20974">
    <property type="entry name" value="tRNA-synt_1c_C2"/>
    <property type="match status" value="1"/>
</dbReference>
<evidence type="ECO:0000256" key="7">
    <source>
        <dbReference type="ARBA" id="ARBA00023146"/>
    </source>
</evidence>
<evidence type="ECO:0000256" key="5">
    <source>
        <dbReference type="ARBA" id="ARBA00022840"/>
    </source>
</evidence>
<dbReference type="PRINTS" id="PR00987">
    <property type="entry name" value="TRNASYNTHGLU"/>
</dbReference>
<keyword evidence="17" id="KW-1185">Reference proteome</keyword>
<reference evidence="16 17" key="2">
    <citation type="submission" date="2018-11" db="EMBL/GenBank/DDBJ databases">
        <authorList>
            <consortium name="Pathogen Informatics"/>
        </authorList>
    </citation>
    <scope>NUCLEOTIDE SEQUENCE [LARGE SCALE GENOMIC DNA]</scope>
</reference>
<evidence type="ECO:0000259" key="13">
    <source>
        <dbReference type="Pfam" id="PF04557"/>
    </source>
</evidence>
<protein>
    <recommendedName>
        <fullName evidence="2">glutamine--tRNA ligase</fullName>
        <ecNumber evidence="2">6.1.1.18</ecNumber>
    </recommendedName>
    <alternativeName>
        <fullName evidence="8">Glutaminyl-tRNA synthetase</fullName>
    </alternativeName>
</protein>
<evidence type="ECO:0000259" key="12">
    <source>
        <dbReference type="Pfam" id="PF03950"/>
    </source>
</evidence>
<dbReference type="PROSITE" id="PS00178">
    <property type="entry name" value="AA_TRNA_LIGASE_I"/>
    <property type="match status" value="1"/>
</dbReference>
<dbReference type="GO" id="GO:0005524">
    <property type="term" value="F:ATP binding"/>
    <property type="evidence" value="ECO:0007669"/>
    <property type="project" value="UniProtKB-KW"/>
</dbReference>
<evidence type="ECO:0000256" key="3">
    <source>
        <dbReference type="ARBA" id="ARBA00022598"/>
    </source>
</evidence>
<dbReference type="InterPro" id="IPR007639">
    <property type="entry name" value="Gln-tRNA-synth_Ib_RNA-bd_N"/>
</dbReference>
<dbReference type="PANTHER" id="PTHR43097:SF4">
    <property type="entry name" value="GLUTAMINE--TRNA LIGASE"/>
    <property type="match status" value="1"/>
</dbReference>
<comment type="catalytic activity">
    <reaction evidence="9">
        <text>tRNA(Gln) + L-glutamine + ATP = L-glutaminyl-tRNA(Gln) + AMP + diphosphate</text>
        <dbReference type="Rhea" id="RHEA:20121"/>
        <dbReference type="Rhea" id="RHEA-COMP:9662"/>
        <dbReference type="Rhea" id="RHEA-COMP:9681"/>
        <dbReference type="ChEBI" id="CHEBI:30616"/>
        <dbReference type="ChEBI" id="CHEBI:33019"/>
        <dbReference type="ChEBI" id="CHEBI:58359"/>
        <dbReference type="ChEBI" id="CHEBI:78442"/>
        <dbReference type="ChEBI" id="CHEBI:78521"/>
        <dbReference type="ChEBI" id="CHEBI:456215"/>
        <dbReference type="EC" id="6.1.1.18"/>
    </reaction>
</comment>
<dbReference type="GO" id="GO:0005829">
    <property type="term" value="C:cytosol"/>
    <property type="evidence" value="ECO:0007669"/>
    <property type="project" value="TreeGrafter"/>
</dbReference>
<dbReference type="EMBL" id="UYWY01019887">
    <property type="protein sequence ID" value="VDM39686.1"/>
    <property type="molecule type" value="Genomic_DNA"/>
</dbReference>
<keyword evidence="5 10" id="KW-0067">ATP-binding</keyword>
<dbReference type="GO" id="GO:0017101">
    <property type="term" value="C:aminoacyl-tRNA synthetase multienzyme complex"/>
    <property type="evidence" value="ECO:0007669"/>
    <property type="project" value="UniProtKB-ARBA"/>
</dbReference>
<dbReference type="FunFam" id="1.10.8.1290:FF:000002">
    <property type="entry name" value="Glutamine--tRNA ligase cytoplasmic"/>
    <property type="match status" value="1"/>
</dbReference>
<evidence type="ECO:0000256" key="10">
    <source>
        <dbReference type="RuleBase" id="RU363037"/>
    </source>
</evidence>
<dbReference type="InterPro" id="IPR020059">
    <property type="entry name" value="Glu/Gln-tRNA-synth_Ib_codon-bd"/>
</dbReference>
<keyword evidence="7 10" id="KW-0030">Aminoacyl-tRNA synthetase</keyword>
<dbReference type="WBParaSite" id="TCNE_0000836501-mRNA-1">
    <property type="protein sequence ID" value="TCNE_0000836501-mRNA-1"/>
    <property type="gene ID" value="TCNE_0000836501"/>
</dbReference>
<dbReference type="FunFam" id="1.10.10.2420:FF:000001">
    <property type="entry name" value="Glutamine--tRNA ligase cytoplasmic"/>
    <property type="match status" value="1"/>
</dbReference>
<dbReference type="FunFam" id="3.40.50.620:FF:000037">
    <property type="entry name" value="Glutamine--tRNA ligase cytoplasmic"/>
    <property type="match status" value="1"/>
</dbReference>
<dbReference type="PANTHER" id="PTHR43097">
    <property type="entry name" value="GLUTAMINE-TRNA LIGASE"/>
    <property type="match status" value="1"/>
</dbReference>
<evidence type="ECO:0000256" key="2">
    <source>
        <dbReference type="ARBA" id="ARBA00012836"/>
    </source>
</evidence>
<evidence type="ECO:0000256" key="1">
    <source>
        <dbReference type="ARBA" id="ARBA00005594"/>
    </source>
</evidence>
<dbReference type="InterPro" id="IPR011035">
    <property type="entry name" value="Ribosomal_bL25/Gln-tRNA_synth"/>
</dbReference>
<dbReference type="AlphaFoldDB" id="A0A183UIP5"/>
<gene>
    <name evidence="16" type="ORF">TCNE_LOCUS8365</name>
</gene>
<dbReference type="SUPFAM" id="SSF52374">
    <property type="entry name" value="Nucleotidylyl transferase"/>
    <property type="match status" value="1"/>
</dbReference>
<dbReference type="FunFam" id="3.90.800.10:FF:000001">
    <property type="entry name" value="Glutamine--tRNA ligase"/>
    <property type="match status" value="1"/>
</dbReference>
<dbReference type="InterPro" id="IPR020056">
    <property type="entry name" value="Rbsml_bL25/Gln-tRNA_synth_N"/>
</dbReference>
<accession>A0A183UIP5</accession>
<dbReference type="InterPro" id="IPR014729">
    <property type="entry name" value="Rossmann-like_a/b/a_fold"/>
</dbReference>
<evidence type="ECO:0000256" key="6">
    <source>
        <dbReference type="ARBA" id="ARBA00022917"/>
    </source>
</evidence>
<dbReference type="InterPro" id="IPR004514">
    <property type="entry name" value="Gln-tRNA-synth"/>
</dbReference>
<feature type="domain" description="Glutamyl/glutaminyl-tRNA synthetase class Ib catalytic" evidence="11">
    <location>
        <begin position="306"/>
        <end position="605"/>
    </location>
</feature>
<sequence>MESELKWLGLADIKVKETLKNTALASHLQMIATLAKRELEQAGIGPEISKQQGTFLYQLGTRLKSQCQQHIPLVVRHIINGNIRNEPQMAAAIDFLLSHTVLGVNERAFMEACGAGIVIPPEVIEDQVAETICKYKDQLLKERYTFNVGRILSDVKSALRWADGALVKREVDLRIMLLLGPKTEEDLISAQMKTNKTQKKQPPEQSIITKKAKRDVQLDEPESEGAATIEELMKRKTFHKVGENFKTDGYVVTPKTVELLKEHVKAVGGKAESDDSYECGAVSKMVIFCRKLDLNMVSSNIVFNFQVVTRFPPEPNGVLHIGHAKAININFGYAKAHGGICYLRFDDTNPEKEEEKFFNAIEDIVRWLGYTPARVTHSSDYFDQLYEWAVALIKKNLAYVCHQSVDEMRGFEVKQSPWRDRPIEESVQLFEAMRLGKFDEGAATLRLKIVLEEGKVDPVAYRIKYVPHHRTGNKWCIYPTYDYTHCLCDSIENITHSMCTKEFQSRRSSYYWLCNALDIYCPVQWEYGRLNVYYAVVSKRKIKALIDHKIVSDWDDPRLFTLAALRRRGIPAEAINNFVAQLGITMAQMTVDPQMLDAAARDYLNTHAPRTMAVLEPLKLIIENFDEMKLPSEVTVPDFPSEPSRSEQHLVAFDRVLYIERSDYRDDSTDKGYRRLTKTQHIGLKYLGIVLSHVRDVKNESGVILEVIVRASPLSAENKPKAFVHWVAKPVCCRVRLYERLFRHKNPEDTSEVPDGFLSDCNRNSLKVLDPVFIDESIAHSKVYDKYQFERVGFFSVDSDSNNQKVLYLLRLVCVFDMD</sequence>
<dbReference type="Pfam" id="PF00749">
    <property type="entry name" value="tRNA-synt_1c"/>
    <property type="match status" value="1"/>
</dbReference>
<dbReference type="Pfam" id="PF04558">
    <property type="entry name" value="tRNA_synt_1c_R1"/>
    <property type="match status" value="1"/>
</dbReference>
<dbReference type="Gene3D" id="1.10.10.2420">
    <property type="match status" value="1"/>
</dbReference>
<dbReference type="GO" id="GO:0004819">
    <property type="term" value="F:glutamine-tRNA ligase activity"/>
    <property type="evidence" value="ECO:0007669"/>
    <property type="project" value="UniProtKB-EC"/>
</dbReference>
<evidence type="ECO:0000259" key="15">
    <source>
        <dbReference type="Pfam" id="PF20974"/>
    </source>
</evidence>
<dbReference type="InterPro" id="IPR007638">
    <property type="entry name" value="Gln-tRNA-synth_Ib_RNA-bd_2"/>
</dbReference>
<evidence type="ECO:0000256" key="8">
    <source>
        <dbReference type="ARBA" id="ARBA00030466"/>
    </source>
</evidence>
<comment type="similarity">
    <text evidence="1 10">Belongs to the class-I aminoacyl-tRNA synthetase family.</text>
</comment>
<organism evidence="17 18">
    <name type="scientific">Toxocara canis</name>
    <name type="common">Canine roundworm</name>
    <dbReference type="NCBI Taxonomy" id="6265"/>
    <lineage>
        <taxon>Eukaryota</taxon>
        <taxon>Metazoa</taxon>
        <taxon>Ecdysozoa</taxon>
        <taxon>Nematoda</taxon>
        <taxon>Chromadorea</taxon>
        <taxon>Rhabditida</taxon>
        <taxon>Spirurina</taxon>
        <taxon>Ascaridomorpha</taxon>
        <taxon>Ascaridoidea</taxon>
        <taxon>Toxocaridae</taxon>
        <taxon>Toxocara</taxon>
    </lineage>
</organism>
<dbReference type="SUPFAM" id="SSF50715">
    <property type="entry name" value="Ribosomal protein L25-like"/>
    <property type="match status" value="1"/>
</dbReference>
<keyword evidence="6 10" id="KW-0648">Protein biosynthesis</keyword>
<evidence type="ECO:0000259" key="11">
    <source>
        <dbReference type="Pfam" id="PF00749"/>
    </source>
</evidence>
<feature type="domain" description="tRNA synthetases class I (E and Q) anti-codon binding" evidence="15">
    <location>
        <begin position="723"/>
        <end position="798"/>
    </location>
</feature>
<dbReference type="CDD" id="cd00807">
    <property type="entry name" value="GlnRS_core"/>
    <property type="match status" value="1"/>
</dbReference>
<dbReference type="GO" id="GO:0006425">
    <property type="term" value="P:glutaminyl-tRNA aminoacylation"/>
    <property type="evidence" value="ECO:0007669"/>
    <property type="project" value="InterPro"/>
</dbReference>
<dbReference type="Gene3D" id="1.10.8.1290">
    <property type="entry name" value="Glutaminyl-tRNA synthetase, non-specific RNA binding region part 1, domain 1"/>
    <property type="match status" value="1"/>
</dbReference>
<dbReference type="InterPro" id="IPR042558">
    <property type="entry name" value="Gln-tRNA-synth_Ib_RNA-bd_N_1"/>
</dbReference>
<dbReference type="InterPro" id="IPR020058">
    <property type="entry name" value="Glu/Gln-tRNA-synth_Ib_cat-dom"/>
</dbReference>
<dbReference type="Gene3D" id="2.40.240.10">
    <property type="entry name" value="Ribosomal Protein L25, Chain P"/>
    <property type="match status" value="2"/>
</dbReference>
<feature type="domain" description="Glutaminyl-tRNA synthetase class Ib non-specific RNA-binding" evidence="14">
    <location>
        <begin position="4"/>
        <end position="164"/>
    </location>
</feature>
<evidence type="ECO:0000256" key="4">
    <source>
        <dbReference type="ARBA" id="ARBA00022741"/>
    </source>
</evidence>
<dbReference type="InterPro" id="IPR000924">
    <property type="entry name" value="Glu/Gln-tRNA-synth"/>
</dbReference>
<dbReference type="Pfam" id="PF03950">
    <property type="entry name" value="tRNA-synt_1c_C"/>
    <property type="match status" value="1"/>
</dbReference>
<dbReference type="EC" id="6.1.1.18" evidence="2"/>
<name>A0A183UIP5_TOXCA</name>
<dbReference type="Gene3D" id="3.40.50.620">
    <property type="entry name" value="HUPs"/>
    <property type="match status" value="1"/>
</dbReference>
<evidence type="ECO:0000313" key="16">
    <source>
        <dbReference type="EMBL" id="VDM39686.1"/>
    </source>
</evidence>
<reference evidence="18" key="1">
    <citation type="submission" date="2016-06" db="UniProtKB">
        <authorList>
            <consortium name="WormBaseParasite"/>
        </authorList>
    </citation>
    <scope>IDENTIFICATION</scope>
</reference>
<evidence type="ECO:0000313" key="17">
    <source>
        <dbReference type="Proteomes" id="UP000050794"/>
    </source>
</evidence>
<evidence type="ECO:0000259" key="14">
    <source>
        <dbReference type="Pfam" id="PF04558"/>
    </source>
</evidence>
<dbReference type="InterPro" id="IPR049437">
    <property type="entry name" value="tRNA-synt_1c_C2"/>
</dbReference>
<feature type="domain" description="Glutamyl/glutaminyl-tRNA synthetase class Ib anti-codon binding" evidence="12">
    <location>
        <begin position="608"/>
        <end position="708"/>
    </location>
</feature>
<dbReference type="InterPro" id="IPR042559">
    <property type="entry name" value="Gln-tRNA-synth_Ib_RNA-bd_N_2"/>
</dbReference>
<keyword evidence="3 10" id="KW-0436">Ligase</keyword>
<dbReference type="NCBIfam" id="TIGR00440">
    <property type="entry name" value="glnS"/>
    <property type="match status" value="1"/>
</dbReference>
<evidence type="ECO:0000256" key="9">
    <source>
        <dbReference type="ARBA" id="ARBA00048270"/>
    </source>
</evidence>
<dbReference type="InterPro" id="IPR050132">
    <property type="entry name" value="Gln/Glu-tRNA_Ligase"/>
</dbReference>
<evidence type="ECO:0000313" key="18">
    <source>
        <dbReference type="WBParaSite" id="TCNE_0000836501-mRNA-1"/>
    </source>
</evidence>
<dbReference type="InterPro" id="IPR001412">
    <property type="entry name" value="aa-tRNA-synth_I_CS"/>
</dbReference>
<dbReference type="FunFam" id="1.10.1160.10:FF:000001">
    <property type="entry name" value="Glutamine--tRNA ligase"/>
    <property type="match status" value="1"/>
</dbReference>
<proteinExistence type="inferred from homology"/>
<keyword evidence="4 10" id="KW-0547">Nucleotide-binding</keyword>
<feature type="domain" description="Glutaminyl-tRNA synthetase class Ib non-specific RNA-binding" evidence="13">
    <location>
        <begin position="167"/>
        <end position="261"/>
    </location>
</feature>
<dbReference type="Proteomes" id="UP000050794">
    <property type="component" value="Unassembled WGS sequence"/>
</dbReference>
<dbReference type="Pfam" id="PF04557">
    <property type="entry name" value="tRNA_synt_1c_R2"/>
    <property type="match status" value="1"/>
</dbReference>